<evidence type="ECO:0000256" key="1">
    <source>
        <dbReference type="ARBA" id="ARBA00007359"/>
    </source>
</evidence>
<dbReference type="EMBL" id="LSRX01000104">
    <property type="protein sequence ID" value="OLQ09059.1"/>
    <property type="molecule type" value="Genomic_DNA"/>
</dbReference>
<feature type="domain" description="Endonuclease/exonuclease/phosphatase" evidence="6">
    <location>
        <begin position="32"/>
        <end position="256"/>
    </location>
</feature>
<dbReference type="AlphaFoldDB" id="A0A1Q9ENP1"/>
<evidence type="ECO:0000256" key="2">
    <source>
        <dbReference type="ARBA" id="ARBA00022722"/>
    </source>
</evidence>
<keyword evidence="2" id="KW-0540">Nuclease</keyword>
<proteinExistence type="inferred from homology"/>
<dbReference type="Gene3D" id="3.60.10.10">
    <property type="entry name" value="Endonuclease/exonuclease/phosphatase"/>
    <property type="match status" value="1"/>
</dbReference>
<dbReference type="OrthoDB" id="439142at2759"/>
<gene>
    <name evidence="7" type="primary">DNASE1L3</name>
    <name evidence="7" type="ORF">AK812_SmicGene7374</name>
</gene>
<dbReference type="GO" id="GO:0016787">
    <property type="term" value="F:hydrolase activity"/>
    <property type="evidence" value="ECO:0007669"/>
    <property type="project" value="UniProtKB-KW"/>
</dbReference>
<dbReference type="SUPFAM" id="SSF56219">
    <property type="entry name" value="DNase I-like"/>
    <property type="match status" value="1"/>
</dbReference>
<comment type="similarity">
    <text evidence="1">Belongs to the DNase I family.</text>
</comment>
<dbReference type="InterPro" id="IPR036691">
    <property type="entry name" value="Endo/exonu/phosph_ase_sf"/>
</dbReference>
<dbReference type="GO" id="GO:0004536">
    <property type="term" value="F:DNA nuclease activity"/>
    <property type="evidence" value="ECO:0007669"/>
    <property type="project" value="InterPro"/>
</dbReference>
<feature type="region of interest" description="Disordered" evidence="4">
    <location>
        <begin position="586"/>
        <end position="617"/>
    </location>
</feature>
<dbReference type="Proteomes" id="UP000186817">
    <property type="component" value="Unassembled WGS sequence"/>
</dbReference>
<accession>A0A1Q9ENP1</accession>
<keyword evidence="3" id="KW-0378">Hydrolase</keyword>
<dbReference type="PRINTS" id="PR00130">
    <property type="entry name" value="DNASEI"/>
</dbReference>
<comment type="caution">
    <text evidence="7">The sequence shown here is derived from an EMBL/GenBank/DDBJ whole genome shotgun (WGS) entry which is preliminary data.</text>
</comment>
<dbReference type="GO" id="GO:0006308">
    <property type="term" value="P:DNA catabolic process"/>
    <property type="evidence" value="ECO:0007669"/>
    <property type="project" value="InterPro"/>
</dbReference>
<dbReference type="PANTHER" id="PTHR11371:SF31">
    <property type="entry name" value="EXTRACELLULAR NUCLEASE"/>
    <property type="match status" value="1"/>
</dbReference>
<evidence type="ECO:0000256" key="5">
    <source>
        <dbReference type="SAM" id="SignalP"/>
    </source>
</evidence>
<feature type="signal peptide" evidence="5">
    <location>
        <begin position="1"/>
        <end position="16"/>
    </location>
</feature>
<keyword evidence="5" id="KW-0732">Signal</keyword>
<evidence type="ECO:0000256" key="3">
    <source>
        <dbReference type="ARBA" id="ARBA00022801"/>
    </source>
</evidence>
<evidence type="ECO:0000313" key="8">
    <source>
        <dbReference type="Proteomes" id="UP000186817"/>
    </source>
</evidence>
<keyword evidence="8" id="KW-1185">Reference proteome</keyword>
<protein>
    <submittedName>
        <fullName evidence="7">Deoxyribonuclease gamma</fullName>
    </submittedName>
</protein>
<dbReference type="Pfam" id="PF03372">
    <property type="entry name" value="Exo_endo_phos"/>
    <property type="match status" value="1"/>
</dbReference>
<dbReference type="InterPro" id="IPR005135">
    <property type="entry name" value="Endo/exonuclease/phosphatase"/>
</dbReference>
<reference evidence="7 8" key="1">
    <citation type="submission" date="2016-02" db="EMBL/GenBank/DDBJ databases">
        <title>Genome analysis of coral dinoflagellate symbionts highlights evolutionary adaptations to a symbiotic lifestyle.</title>
        <authorList>
            <person name="Aranda M."/>
            <person name="Li Y."/>
            <person name="Liew Y.J."/>
            <person name="Baumgarten S."/>
            <person name="Simakov O."/>
            <person name="Wilson M."/>
            <person name="Piel J."/>
            <person name="Ashoor H."/>
            <person name="Bougouffa S."/>
            <person name="Bajic V.B."/>
            <person name="Ryu T."/>
            <person name="Ravasi T."/>
            <person name="Bayer T."/>
            <person name="Micklem G."/>
            <person name="Kim H."/>
            <person name="Bhak J."/>
            <person name="Lajeunesse T.C."/>
            <person name="Voolstra C.R."/>
        </authorList>
    </citation>
    <scope>NUCLEOTIDE SEQUENCE [LARGE SCALE GENOMIC DNA]</scope>
    <source>
        <strain evidence="7 8">CCMP2467</strain>
    </source>
</reference>
<organism evidence="7 8">
    <name type="scientific">Symbiodinium microadriaticum</name>
    <name type="common">Dinoflagellate</name>
    <name type="synonym">Zooxanthella microadriatica</name>
    <dbReference type="NCBI Taxonomy" id="2951"/>
    <lineage>
        <taxon>Eukaryota</taxon>
        <taxon>Sar</taxon>
        <taxon>Alveolata</taxon>
        <taxon>Dinophyceae</taxon>
        <taxon>Suessiales</taxon>
        <taxon>Symbiodiniaceae</taxon>
        <taxon>Symbiodinium</taxon>
    </lineage>
</organism>
<name>A0A1Q9ENP1_SYMMI</name>
<evidence type="ECO:0000256" key="4">
    <source>
        <dbReference type="SAM" id="MobiDB-lite"/>
    </source>
</evidence>
<dbReference type="InterPro" id="IPR016202">
    <property type="entry name" value="DNase_I"/>
</dbReference>
<evidence type="ECO:0000313" key="7">
    <source>
        <dbReference type="EMBL" id="OLQ09059.1"/>
    </source>
</evidence>
<dbReference type="SMART" id="SM00476">
    <property type="entry name" value="DNaseIc"/>
    <property type="match status" value="1"/>
</dbReference>
<evidence type="ECO:0000259" key="6">
    <source>
        <dbReference type="Pfam" id="PF03372"/>
    </source>
</evidence>
<dbReference type="PANTHER" id="PTHR11371">
    <property type="entry name" value="DEOXYRIBONUCLEASE"/>
    <property type="match status" value="1"/>
</dbReference>
<sequence>MVPWLWSALLLPLVVGQQALTQAPQCEGIFFATFNIQNYGSSKASKSEVIASLAEIIARYDLVTIQEISQLPDETGTCGLYTESAICDLQTATTARGRSFSLVASPRIGDEQYAILFDPLVVSYLAGSTYPDNASTFSRPPYAFHVNTGGTSLAVASTHTSPSTAEQEIAAYPQVLQWMEATFAADIYMVAGDFNADGSYFDEDSSWTPIMAQIPNYTLLTGNEMDTTVSVSSNAYDRIIATSTLQADPAAVFVIENHINLTGVFTQGCADGYISSDICSASPVDWVEVTKELSDHYPVELCMHLNGTSCTTCTTEAPLPELEPGDCAVVGFAADNPDNFGILLLRSFYAGHQIKVTDSGVQSDGTLRDGEGILQFDAEEEIPAGTVLVFANFSSTQGSFALSSSGDQVIVFTGADSSPTFLCAINFEGSAGEWQSDATSTAESALPPGIEDLSLALPETDNAGYSGPTEGTAQELLQWINTAASWTSSNSQAVAFPAAFTIHTTTTTTTSATMTTVTPTTSGTATATSSTTLATVTASTTSGSTTSSTTIATTSATTTLGTAIQTTTTATSSTTITFTTAATTSGTADTSSHITTTTSSTTETTASATTTSGTADATSQTTTTTMSWTTSTTTATTKTATADLVIQNTTTTTSSSITTTAATATTTSWTADLTVQATSSTTATSSVTDLTRQSFAVSFASARRLRWLLCATTLLAVRR</sequence>
<feature type="chain" id="PRO_5013136227" evidence="5">
    <location>
        <begin position="17"/>
        <end position="719"/>
    </location>
</feature>